<dbReference type="EMBL" id="RXIL01000072">
    <property type="protein sequence ID" value="RZN69655.1"/>
    <property type="molecule type" value="Genomic_DNA"/>
</dbReference>
<keyword evidence="4 6" id="KW-0456">Lyase</keyword>
<dbReference type="InterPro" id="IPR033966">
    <property type="entry name" value="RuBisCO"/>
</dbReference>
<feature type="binding site" evidence="6">
    <location>
        <begin position="347"/>
        <end position="349"/>
    </location>
    <ligand>
        <name>substrate</name>
    </ligand>
</feature>
<evidence type="ECO:0000313" key="9">
    <source>
        <dbReference type="EMBL" id="RZN69655.1"/>
    </source>
</evidence>
<dbReference type="GO" id="GO:0015977">
    <property type="term" value="P:carbon fixation"/>
    <property type="evidence" value="ECO:0007669"/>
    <property type="project" value="UniProtKB-KW"/>
</dbReference>
<dbReference type="EC" id="4.1.1.39" evidence="6"/>
<evidence type="ECO:0000256" key="3">
    <source>
        <dbReference type="ARBA" id="ARBA00023002"/>
    </source>
</evidence>
<proteinExistence type="inferred from homology"/>
<feature type="active site" description="Proton acceptor" evidence="6">
    <location>
        <position position="150"/>
    </location>
</feature>
<feature type="domain" description="Ribulose bisphosphate carboxylase large subunit C-terminal" evidence="7">
    <location>
        <begin position="135"/>
        <end position="418"/>
    </location>
</feature>
<comment type="subunit">
    <text evidence="6">Homodimer or homodecamer. In contrast to form I RuBisCO, the form III RuBisCO is composed solely of large subunits.</text>
</comment>
<keyword evidence="1 6" id="KW-0479">Metal-binding</keyword>
<dbReference type="GO" id="GO:0016491">
    <property type="term" value="F:oxidoreductase activity"/>
    <property type="evidence" value="ECO:0007669"/>
    <property type="project" value="UniProtKB-KW"/>
</dbReference>
<comment type="cofactor">
    <cofactor evidence="6">
        <name>Mg(2+)</name>
        <dbReference type="ChEBI" id="CHEBI:18420"/>
    </cofactor>
    <text evidence="6">Binds 1 Mg(2+) ion per subunit.</text>
</comment>
<dbReference type="Gene3D" id="3.30.70.150">
    <property type="entry name" value="RuBisCO large subunit, N-terminal domain"/>
    <property type="match status" value="1"/>
</dbReference>
<feature type="binding site" evidence="6">
    <location>
        <position position="179"/>
    </location>
    <ligand>
        <name>Mg(2+)</name>
        <dbReference type="ChEBI" id="CHEBI:18420"/>
    </ligand>
</feature>
<dbReference type="Proteomes" id="UP000320766">
    <property type="component" value="Unassembled WGS sequence"/>
</dbReference>
<dbReference type="PANTHER" id="PTHR42704">
    <property type="entry name" value="RIBULOSE BISPHOSPHATE CARBOXYLASE"/>
    <property type="match status" value="1"/>
</dbReference>
<comment type="miscellaneous">
    <text evidence="6">Because the Archaea possessing a type III RuBisCO are all anaerobic, it is most likely that only the carboxylase activity of RuBisCO, and not the competitive oxygenase activity (by which RuBP reacts with O(2) to form one molecule of 3-phosphoglycerate and one molecule of 2-phosphoglycolate), is biologically relevant in these strains.</text>
</comment>
<dbReference type="GO" id="GO:0016984">
    <property type="term" value="F:ribulose-bisphosphate carboxylase activity"/>
    <property type="evidence" value="ECO:0007669"/>
    <property type="project" value="UniProtKB-UniRule"/>
</dbReference>
<gene>
    <name evidence="6 9" type="primary">rbcL</name>
    <name evidence="9" type="ORF">EF807_04310</name>
</gene>
<dbReference type="HAMAP" id="MF_01133">
    <property type="entry name" value="RuBisCO_L_type3"/>
    <property type="match status" value="1"/>
</dbReference>
<dbReference type="Pfam" id="PF00016">
    <property type="entry name" value="RuBisCO_large"/>
    <property type="match status" value="1"/>
</dbReference>
<dbReference type="PANTHER" id="PTHR42704:SF17">
    <property type="entry name" value="RIBULOSE BISPHOSPHATE CARBOXYLASE LARGE CHAIN"/>
    <property type="match status" value="1"/>
</dbReference>
<comment type="function">
    <text evidence="6">Catalyzes the addition of molecular CO(2) and H(2)O to ribulose 1,5-bisphosphate (RuBP), generating two molecules of 3-phosphoglycerate (3-PGA). Functions in an archaeal AMP degradation pathway, together with AMP phosphorylase and R15P isomerase.</text>
</comment>
<dbReference type="SUPFAM" id="SSF51649">
    <property type="entry name" value="RuBisCo, C-terminal domain"/>
    <property type="match status" value="1"/>
</dbReference>
<dbReference type="GO" id="GO:0006196">
    <property type="term" value="P:AMP catabolic process"/>
    <property type="evidence" value="ECO:0007669"/>
    <property type="project" value="UniProtKB-UniRule"/>
</dbReference>
<evidence type="ECO:0000256" key="5">
    <source>
        <dbReference type="ARBA" id="ARBA00023300"/>
    </source>
</evidence>
<evidence type="ECO:0000259" key="7">
    <source>
        <dbReference type="Pfam" id="PF00016"/>
    </source>
</evidence>
<organism evidence="9 10">
    <name type="scientific">Candidatus Methanolliviera hydrocarbonicum</name>
    <dbReference type="NCBI Taxonomy" id="2491085"/>
    <lineage>
        <taxon>Archaea</taxon>
        <taxon>Methanobacteriati</taxon>
        <taxon>Methanobacteriota</taxon>
        <taxon>Candidatus Methanoliparia</taxon>
        <taxon>Candidatus Methanoliparales</taxon>
        <taxon>Candidatus Methanollivieraceae</taxon>
        <taxon>Candidatus Methanolliviera</taxon>
    </lineage>
</organism>
<dbReference type="InterPro" id="IPR036376">
    <property type="entry name" value="RuBisCO_lsu_C_sf"/>
</dbReference>
<reference evidence="9 10" key="1">
    <citation type="journal article" date="2019" name="Nat. Microbiol.">
        <title>Wide diversity of methane and short-chain alkane metabolisms in uncultured archaea.</title>
        <authorList>
            <person name="Borrel G."/>
            <person name="Adam P.S."/>
            <person name="McKay L.J."/>
            <person name="Chen L.X."/>
            <person name="Sierra-Garcia I.N."/>
            <person name="Sieber C.M."/>
            <person name="Letourneur Q."/>
            <person name="Ghozlane A."/>
            <person name="Andersen G.L."/>
            <person name="Li W.J."/>
            <person name="Hallam S.J."/>
            <person name="Muyzer G."/>
            <person name="de Oliveira V.M."/>
            <person name="Inskeep W.P."/>
            <person name="Banfield J.F."/>
            <person name="Gribaldo S."/>
        </authorList>
    </citation>
    <scope>NUCLEOTIDE SEQUENCE [LARGE SCALE GENOMIC DNA]</scope>
    <source>
        <strain evidence="9">NM1b</strain>
    </source>
</reference>
<accession>A0A520KWR3</accession>
<feature type="binding site" evidence="6">
    <location>
        <position position="152"/>
    </location>
    <ligand>
        <name>substrate</name>
    </ligand>
</feature>
<feature type="modified residue" description="N6-carboxylysine" evidence="6">
    <location>
        <position position="176"/>
    </location>
</feature>
<feature type="binding site" evidence="6">
    <location>
        <begin position="369"/>
        <end position="372"/>
    </location>
    <ligand>
        <name>substrate</name>
    </ligand>
</feature>
<evidence type="ECO:0000313" key="10">
    <source>
        <dbReference type="Proteomes" id="UP000320766"/>
    </source>
</evidence>
<dbReference type="Pfam" id="PF02788">
    <property type="entry name" value="RuBisCO_large_N"/>
    <property type="match status" value="1"/>
</dbReference>
<evidence type="ECO:0000256" key="2">
    <source>
        <dbReference type="ARBA" id="ARBA00022842"/>
    </source>
</evidence>
<comment type="catalytic activity">
    <reaction evidence="6">
        <text>2 (2R)-3-phosphoglycerate + 2 H(+) = D-ribulose 1,5-bisphosphate + CO2 + H2O</text>
        <dbReference type="Rhea" id="RHEA:23124"/>
        <dbReference type="ChEBI" id="CHEBI:15377"/>
        <dbReference type="ChEBI" id="CHEBI:15378"/>
        <dbReference type="ChEBI" id="CHEBI:16526"/>
        <dbReference type="ChEBI" id="CHEBI:57870"/>
        <dbReference type="ChEBI" id="CHEBI:58272"/>
        <dbReference type="EC" id="4.1.1.39"/>
    </reaction>
</comment>
<dbReference type="GO" id="GO:0000287">
    <property type="term" value="F:magnesium ion binding"/>
    <property type="evidence" value="ECO:0007669"/>
    <property type="project" value="UniProtKB-UniRule"/>
</dbReference>
<feature type="binding site" evidence="6">
    <location>
        <position position="301"/>
    </location>
    <ligand>
        <name>substrate</name>
    </ligand>
</feature>
<name>A0A520KWR3_9EURY</name>
<comment type="caution">
    <text evidence="9">The sequence shown here is derived from an EMBL/GenBank/DDBJ whole genome shotgun (WGS) entry which is preliminary data.</text>
</comment>
<feature type="active site" description="Proton acceptor" evidence="6">
    <location>
        <position position="268"/>
    </location>
</feature>
<dbReference type="SFLD" id="SFLDG00301">
    <property type="entry name" value="RuBisCO-like_proteins"/>
    <property type="match status" value="1"/>
</dbReference>
<dbReference type="AlphaFoldDB" id="A0A520KWR3"/>
<feature type="domain" description="Ribulose bisphosphate carboxylase large subunit ferrodoxin-like N-terminal" evidence="8">
    <location>
        <begin position="5"/>
        <end position="119"/>
    </location>
</feature>
<dbReference type="InterPro" id="IPR036422">
    <property type="entry name" value="RuBisCO_lsu_N_sf"/>
</dbReference>
<keyword evidence="5 6" id="KW-0120">Carbon dioxide fixation</keyword>
<comment type="catalytic activity">
    <reaction evidence="6">
        <text>D-ribulose 1,5-bisphosphate + O2 = 2-phosphoglycolate + (2R)-3-phosphoglycerate + 2 H(+)</text>
        <dbReference type="Rhea" id="RHEA:36631"/>
        <dbReference type="ChEBI" id="CHEBI:15378"/>
        <dbReference type="ChEBI" id="CHEBI:15379"/>
        <dbReference type="ChEBI" id="CHEBI:57870"/>
        <dbReference type="ChEBI" id="CHEBI:58033"/>
        <dbReference type="ChEBI" id="CHEBI:58272"/>
    </reaction>
</comment>
<feature type="binding site" description="via carbamate group" evidence="6">
    <location>
        <position position="176"/>
    </location>
    <ligand>
        <name>Mg(2+)</name>
        <dbReference type="ChEBI" id="CHEBI:18420"/>
    </ligand>
</feature>
<protein>
    <recommendedName>
        <fullName evidence="6">Ribulose bisphosphate carboxylase</fullName>
        <shortName evidence="6">RuBisCO</shortName>
        <ecNumber evidence="6">4.1.1.39</ecNumber>
    </recommendedName>
</protein>
<dbReference type="SUPFAM" id="SSF54966">
    <property type="entry name" value="RuBisCO, large subunit, small (N-terminal) domain"/>
    <property type="match status" value="1"/>
</dbReference>
<keyword evidence="3 6" id="KW-0560">Oxidoreductase</keyword>
<dbReference type="InterPro" id="IPR017712">
    <property type="entry name" value="RuBisCO_III"/>
</dbReference>
<dbReference type="NCBIfam" id="TIGR03326">
    <property type="entry name" value="rubisco_III"/>
    <property type="match status" value="1"/>
</dbReference>
<keyword evidence="2 6" id="KW-0460">Magnesium</keyword>
<evidence type="ECO:0000256" key="4">
    <source>
        <dbReference type="ARBA" id="ARBA00023239"/>
    </source>
</evidence>
<comment type="similarity">
    <text evidence="6">Belongs to the RuBisCO large chain family. Type III subfamily.</text>
</comment>
<evidence type="ECO:0000256" key="6">
    <source>
        <dbReference type="HAMAP-Rule" id="MF_01133"/>
    </source>
</evidence>
<sequence length="421" mass="47031">MRYEDFVDLSYEPKESDLITEFYVEPRKGESLKHSVGAVAAESSIGTWDPTLSTMREGIKDLGAKVFDLNEDGLVHIAYPEELFEPGNISQILSSVAGNIFGMKEVENLRLLDIKFPETLKKSFLGPKFGIEGVKKLFNVERPLVGTIIKPKLGLNHEEHANVAYDAWLGGIDIVKDDENLTDMSFNKFNERIDETLKRRDMAEDETGEKKIYMPNITAPLEEMKDRARYVEGRGGEYVMIDIVTCGWSALQEIRKYLEDENLVIHAHRAMHAAFTRSKKHGISMLVLAKIARLVGVDQLHTGTVIGKMEGGEETIIINRELREKKIGYGRYPQDWKGIKTVLPVASGGLHPGHVPRLIETLGKDIIIQAGGGVHGHPDGSLAGARALRESVDACMEGVELKKYATTHEELWKAIKKWGVV</sequence>
<feature type="site" description="Transition state stabilizer" evidence="6">
    <location>
        <position position="308"/>
    </location>
</feature>
<dbReference type="SFLD" id="SFLDS00014">
    <property type="entry name" value="RuBisCO"/>
    <property type="match status" value="1"/>
</dbReference>
<dbReference type="InterPro" id="IPR017443">
    <property type="entry name" value="RuBisCO_lsu_fd_N"/>
</dbReference>
<evidence type="ECO:0000256" key="1">
    <source>
        <dbReference type="ARBA" id="ARBA00022723"/>
    </source>
</evidence>
<dbReference type="InterPro" id="IPR000685">
    <property type="entry name" value="RuBisCO_lsu_C"/>
</dbReference>
<dbReference type="Gene3D" id="3.20.20.110">
    <property type="entry name" value="Ribulose bisphosphate carboxylase, large subunit, C-terminal domain"/>
    <property type="match status" value="1"/>
</dbReference>
<feature type="binding site" evidence="6">
    <location>
        <position position="269"/>
    </location>
    <ligand>
        <name>substrate</name>
    </ligand>
</feature>
<dbReference type="NCBIfam" id="NF003252">
    <property type="entry name" value="PRK04208.1"/>
    <property type="match status" value="1"/>
</dbReference>
<feature type="binding site" evidence="6">
    <location>
        <position position="178"/>
    </location>
    <ligand>
        <name>Mg(2+)</name>
        <dbReference type="ChEBI" id="CHEBI:18420"/>
    </ligand>
</feature>
<evidence type="ECO:0000259" key="8">
    <source>
        <dbReference type="Pfam" id="PF02788"/>
    </source>
</evidence>